<dbReference type="Proteomes" id="UP001163321">
    <property type="component" value="Chromosome 6"/>
</dbReference>
<keyword evidence="2" id="KW-1185">Reference proteome</keyword>
<proteinExistence type="predicted"/>
<name>A0ACC0VVL3_9STRA</name>
<organism evidence="1 2">
    <name type="scientific">Peronosclerospora sorghi</name>
    <dbReference type="NCBI Taxonomy" id="230839"/>
    <lineage>
        <taxon>Eukaryota</taxon>
        <taxon>Sar</taxon>
        <taxon>Stramenopiles</taxon>
        <taxon>Oomycota</taxon>
        <taxon>Peronosporomycetes</taxon>
        <taxon>Peronosporales</taxon>
        <taxon>Peronosporaceae</taxon>
        <taxon>Peronosclerospora</taxon>
    </lineage>
</organism>
<protein>
    <submittedName>
        <fullName evidence="1">Uncharacterized protein</fullName>
    </submittedName>
</protein>
<comment type="caution">
    <text evidence="1">The sequence shown here is derived from an EMBL/GenBank/DDBJ whole genome shotgun (WGS) entry which is preliminary data.</text>
</comment>
<reference evidence="1 2" key="1">
    <citation type="journal article" date="2022" name="bioRxiv">
        <title>The genome of the oomycete Peronosclerospora sorghi, a cosmopolitan pathogen of maize and sorghum, is inflated with dispersed pseudogenes.</title>
        <authorList>
            <person name="Fletcher K."/>
            <person name="Martin F."/>
            <person name="Isakeit T."/>
            <person name="Cavanaugh K."/>
            <person name="Magill C."/>
            <person name="Michelmore R."/>
        </authorList>
    </citation>
    <scope>NUCLEOTIDE SEQUENCE [LARGE SCALE GENOMIC DNA]</scope>
    <source>
        <strain evidence="1">P6</strain>
    </source>
</reference>
<sequence length="661" mass="73313">MPFHRHHPLTSSSTSTTETSSSKAPSPKILLDDDELLLRVQKANAAVALKKALTAPLHSWDTIHQLSSIRLGSGTRRELFDLSWRTSGDTYEVFSVGCIACSPRELVSVLNSRHESEYNAAMKGLYARQFIYGSIVHISDSLPLGHRLGVRTACFARSKLLARNQQWCYLDYFQPTSETVTGSMSSDISQGFSISLISLSEHELAVGKARGGRVDQLDNITALIVVDTIPAVSKDVSDGKLTKLRIMFHALHSGNKETAIGHVSDKIARARLNDLGRGISHLPALLRRRRLGMQVFAAESVVVSVPKPEVQNSRCISCTKGIRLGTLIGTARRCQLCAYHVCMTCWSRENIETENGHVMMMGVCTRCLEWVDRCDYSFVQVGRRGPVRIMDDPPLGESKSRRGQHLCNELAVESTKEAAVTVIKMLIDQSQTLTEDRDTAGSEEDRDFYMSAVEEYFQRRAQEAPAAADCVLSNAQHRTYSLHPLDISAPPAPLPENEAARLTMIDQLGLMDLKDPMPELDIICSFLSKELGFFGSMVTIVGASHQLILSSTIQDFVHALLPREHTFCQHLLMGDAPFIIRHPEADIRFYNLNPVTLQGVRYYCGIPVLGPNGLMVGSICCVHTSAMDITRSQYDTLVRFGEIASKIIRVKAEAKRQSKVR</sequence>
<gene>
    <name evidence="1" type="ORF">PsorP6_010347</name>
</gene>
<evidence type="ECO:0000313" key="1">
    <source>
        <dbReference type="EMBL" id="KAI9910568.1"/>
    </source>
</evidence>
<evidence type="ECO:0000313" key="2">
    <source>
        <dbReference type="Proteomes" id="UP001163321"/>
    </source>
</evidence>
<accession>A0ACC0VVL3</accession>
<dbReference type="EMBL" id="CM047585">
    <property type="protein sequence ID" value="KAI9910568.1"/>
    <property type="molecule type" value="Genomic_DNA"/>
</dbReference>